<accession>A0A8J2PCV4</accession>
<organism evidence="4 5">
    <name type="scientific">Allacma fusca</name>
    <dbReference type="NCBI Taxonomy" id="39272"/>
    <lineage>
        <taxon>Eukaryota</taxon>
        <taxon>Metazoa</taxon>
        <taxon>Ecdysozoa</taxon>
        <taxon>Arthropoda</taxon>
        <taxon>Hexapoda</taxon>
        <taxon>Collembola</taxon>
        <taxon>Symphypleona</taxon>
        <taxon>Sminthuridae</taxon>
        <taxon>Allacma</taxon>
    </lineage>
</organism>
<dbReference type="EMBL" id="CAJVCH010425692">
    <property type="protein sequence ID" value="CAG7818622.1"/>
    <property type="molecule type" value="Genomic_DNA"/>
</dbReference>
<keyword evidence="1" id="KW-0175">Coiled coil</keyword>
<dbReference type="AlphaFoldDB" id="A0A8J2PCV4"/>
<feature type="compositionally biased region" description="Polar residues" evidence="2">
    <location>
        <begin position="37"/>
        <end position="46"/>
    </location>
</feature>
<comment type="caution">
    <text evidence="4">The sequence shown here is derived from an EMBL/GenBank/DDBJ whole genome shotgun (WGS) entry which is preliminary data.</text>
</comment>
<evidence type="ECO:0000313" key="4">
    <source>
        <dbReference type="EMBL" id="CAG7818622.1"/>
    </source>
</evidence>
<feature type="compositionally biased region" description="Basic residues" evidence="2">
    <location>
        <begin position="1"/>
        <end position="12"/>
    </location>
</feature>
<protein>
    <recommendedName>
        <fullName evidence="3">C2H2-type domain-containing protein</fullName>
    </recommendedName>
</protein>
<gene>
    <name evidence="4" type="ORF">AFUS01_LOCUS29113</name>
</gene>
<dbReference type="PROSITE" id="PS00028">
    <property type="entry name" value="ZINC_FINGER_C2H2_1"/>
    <property type="match status" value="1"/>
</dbReference>
<evidence type="ECO:0000256" key="1">
    <source>
        <dbReference type="SAM" id="Coils"/>
    </source>
</evidence>
<sequence>MTRPSRAGKHKFKYDNVRNGESSQNRNEFTHPRRSSRQNNTNPGMEYCQTNPDHFHNNGNKSNNEMVQDVKQLQDSVQLLQQQFQQLSLNHQLLIGKHDAEISKLTLELQTLRDEMERGRRKIKKLRAKLASRETIPMSLHFQETVQAEPLMMSKSSGSGSKLKKTSGKVPDEPTQCPVCEKIFKLKRNYIKHQNQTKHGLLEDNSNSVLLSATRDNINQSDVSQVHLASGETVFTGVNHVQTPSKSDEKVNPQVEVIDPCHPLNGFTPIIVNETTNSNTPDSSCRNIYPNKRKPEKKFLSLLPVFVRRRGFTH</sequence>
<keyword evidence="5" id="KW-1185">Reference proteome</keyword>
<proteinExistence type="predicted"/>
<name>A0A8J2PCV4_9HEXA</name>
<evidence type="ECO:0000259" key="3">
    <source>
        <dbReference type="PROSITE" id="PS00028"/>
    </source>
</evidence>
<feature type="region of interest" description="Disordered" evidence="2">
    <location>
        <begin position="148"/>
        <end position="174"/>
    </location>
</feature>
<evidence type="ECO:0000256" key="2">
    <source>
        <dbReference type="SAM" id="MobiDB-lite"/>
    </source>
</evidence>
<evidence type="ECO:0000313" key="5">
    <source>
        <dbReference type="Proteomes" id="UP000708208"/>
    </source>
</evidence>
<reference evidence="4" key="1">
    <citation type="submission" date="2021-06" db="EMBL/GenBank/DDBJ databases">
        <authorList>
            <person name="Hodson N. C."/>
            <person name="Mongue J. A."/>
            <person name="Jaron S. K."/>
        </authorList>
    </citation>
    <scope>NUCLEOTIDE SEQUENCE</scope>
</reference>
<feature type="domain" description="C2H2-type" evidence="3">
    <location>
        <begin position="177"/>
        <end position="199"/>
    </location>
</feature>
<feature type="coiled-coil region" evidence="1">
    <location>
        <begin position="63"/>
        <end position="129"/>
    </location>
</feature>
<feature type="region of interest" description="Disordered" evidence="2">
    <location>
        <begin position="1"/>
        <end position="46"/>
    </location>
</feature>
<dbReference type="Proteomes" id="UP000708208">
    <property type="component" value="Unassembled WGS sequence"/>
</dbReference>
<dbReference type="InterPro" id="IPR013087">
    <property type="entry name" value="Znf_C2H2_type"/>
</dbReference>